<evidence type="ECO:0000313" key="1">
    <source>
        <dbReference type="EMBL" id="KIM37262.1"/>
    </source>
</evidence>
<keyword evidence="2" id="KW-1185">Reference proteome</keyword>
<reference evidence="2" key="2">
    <citation type="submission" date="2015-01" db="EMBL/GenBank/DDBJ databases">
        <title>Evolutionary Origins and Diversification of the Mycorrhizal Mutualists.</title>
        <authorList>
            <consortium name="DOE Joint Genome Institute"/>
            <consortium name="Mycorrhizal Genomics Consortium"/>
            <person name="Kohler A."/>
            <person name="Kuo A."/>
            <person name="Nagy L.G."/>
            <person name="Floudas D."/>
            <person name="Copeland A."/>
            <person name="Barry K.W."/>
            <person name="Cichocki N."/>
            <person name="Veneault-Fourrey C."/>
            <person name="LaButti K."/>
            <person name="Lindquist E.A."/>
            <person name="Lipzen A."/>
            <person name="Lundell T."/>
            <person name="Morin E."/>
            <person name="Murat C."/>
            <person name="Riley R."/>
            <person name="Ohm R."/>
            <person name="Sun H."/>
            <person name="Tunlid A."/>
            <person name="Henrissat B."/>
            <person name="Grigoriev I.V."/>
            <person name="Hibbett D.S."/>
            <person name="Martin F."/>
        </authorList>
    </citation>
    <scope>NUCLEOTIDE SEQUENCE [LARGE SCALE GENOMIC DNA]</scope>
    <source>
        <strain evidence="2">h7</strain>
    </source>
</reference>
<reference evidence="1 2" key="1">
    <citation type="submission" date="2014-04" db="EMBL/GenBank/DDBJ databases">
        <authorList>
            <consortium name="DOE Joint Genome Institute"/>
            <person name="Kuo A."/>
            <person name="Gay G."/>
            <person name="Dore J."/>
            <person name="Kohler A."/>
            <person name="Nagy L.G."/>
            <person name="Floudas D."/>
            <person name="Copeland A."/>
            <person name="Barry K.W."/>
            <person name="Cichocki N."/>
            <person name="Veneault-Fourrey C."/>
            <person name="LaButti K."/>
            <person name="Lindquist E.A."/>
            <person name="Lipzen A."/>
            <person name="Lundell T."/>
            <person name="Morin E."/>
            <person name="Murat C."/>
            <person name="Sun H."/>
            <person name="Tunlid A."/>
            <person name="Henrissat B."/>
            <person name="Grigoriev I.V."/>
            <person name="Hibbett D.S."/>
            <person name="Martin F."/>
            <person name="Nordberg H.P."/>
            <person name="Cantor M.N."/>
            <person name="Hua S.X."/>
        </authorList>
    </citation>
    <scope>NUCLEOTIDE SEQUENCE [LARGE SCALE GENOMIC DNA]</scope>
    <source>
        <strain evidence="2">h7</strain>
    </source>
</reference>
<name>A0A0C2Y8C5_HEBCY</name>
<dbReference type="Proteomes" id="UP000053424">
    <property type="component" value="Unassembled WGS sequence"/>
</dbReference>
<dbReference type="AlphaFoldDB" id="A0A0C2Y8C5"/>
<proteinExistence type="predicted"/>
<accession>A0A0C2Y8C5</accession>
<organism evidence="1 2">
    <name type="scientific">Hebeloma cylindrosporum</name>
    <dbReference type="NCBI Taxonomy" id="76867"/>
    <lineage>
        <taxon>Eukaryota</taxon>
        <taxon>Fungi</taxon>
        <taxon>Dikarya</taxon>
        <taxon>Basidiomycota</taxon>
        <taxon>Agaricomycotina</taxon>
        <taxon>Agaricomycetes</taxon>
        <taxon>Agaricomycetidae</taxon>
        <taxon>Agaricales</taxon>
        <taxon>Agaricineae</taxon>
        <taxon>Hymenogastraceae</taxon>
        <taxon>Hebeloma</taxon>
    </lineage>
</organism>
<protein>
    <submittedName>
        <fullName evidence="1">Uncharacterized protein</fullName>
    </submittedName>
</protein>
<evidence type="ECO:0000313" key="2">
    <source>
        <dbReference type="Proteomes" id="UP000053424"/>
    </source>
</evidence>
<dbReference type="HOGENOM" id="CLU_1272440_0_0_1"/>
<gene>
    <name evidence="1" type="ORF">M413DRAFT_13436</name>
</gene>
<dbReference type="EMBL" id="KN831798">
    <property type="protein sequence ID" value="KIM37262.1"/>
    <property type="molecule type" value="Genomic_DNA"/>
</dbReference>
<sequence>MVEIVKSTHVRPLKRLAKPTIQVGVTLSSSLPLMTTWSASTFGAITFDEFDTHVDDLPGNRLESSAFIFGILTAFEASILPELRFTNPFFRFSFLMSHRESAEDPFKFGERLRYSVGIHSVRSVLSENAKVDRGGLAQWGGEIDVEHRNIIAELLVFLLLLRVTRAPSSAAVEEFHKLRRLGNNEWSPNSDEFLYHGALQVQWRAYSQGEIQLPSPQ</sequence>